<dbReference type="Proteomes" id="UP000220828">
    <property type="component" value="Unassembled WGS sequence"/>
</dbReference>
<reference evidence="1 2" key="1">
    <citation type="submission" date="2017-09" db="EMBL/GenBank/DDBJ databases">
        <title>Whole genomes of Flavobacteriaceae.</title>
        <authorList>
            <person name="Stine C."/>
            <person name="Li C."/>
            <person name="Tadesse D."/>
        </authorList>
    </citation>
    <scope>NUCLEOTIDE SEQUENCE [LARGE SCALE GENOMIC DNA]</scope>
    <source>
        <strain evidence="1 2">ATCC 35036</strain>
    </source>
</reference>
<dbReference type="EMBL" id="PCMW01000030">
    <property type="protein sequence ID" value="PDS25259.1"/>
    <property type="molecule type" value="Genomic_DNA"/>
</dbReference>
<gene>
    <name evidence="1" type="ORF">B0A77_05335</name>
</gene>
<protein>
    <submittedName>
        <fullName evidence="1">Uncharacterized protein</fullName>
    </submittedName>
</protein>
<proteinExistence type="predicted"/>
<evidence type="ECO:0000313" key="2">
    <source>
        <dbReference type="Proteomes" id="UP000220828"/>
    </source>
</evidence>
<comment type="caution">
    <text evidence="1">The sequence shown here is derived from an EMBL/GenBank/DDBJ whole genome shotgun (WGS) entry which is preliminary data.</text>
</comment>
<sequence>MFSQVGIGTTAPNDNAMLDIRSTTKGILMPRLTTTERNTLGTTLLVTPDVLEKGMQVFDTNTNTIWFWNGAIWVELKDTKYLYKRWHIGW</sequence>
<organism evidence="1 2">
    <name type="scientific">Flavobacterium branchiophilum</name>
    <dbReference type="NCBI Taxonomy" id="55197"/>
    <lineage>
        <taxon>Bacteria</taxon>
        <taxon>Pseudomonadati</taxon>
        <taxon>Bacteroidota</taxon>
        <taxon>Flavobacteriia</taxon>
        <taxon>Flavobacteriales</taxon>
        <taxon>Flavobacteriaceae</taxon>
        <taxon>Flavobacterium</taxon>
    </lineage>
</organism>
<dbReference type="AlphaFoldDB" id="A0A2H3KEK9"/>
<evidence type="ECO:0000313" key="1">
    <source>
        <dbReference type="EMBL" id="PDS25259.1"/>
    </source>
</evidence>
<accession>A0A2H3KEK9</accession>
<name>A0A2H3KEK9_9FLAO</name>